<dbReference type="AlphaFoldDB" id="A0AAE3VKL3"/>
<keyword evidence="3" id="KW-1185">Reference proteome</keyword>
<protein>
    <submittedName>
        <fullName evidence="2">Uncharacterized protein</fullName>
    </submittedName>
</protein>
<keyword evidence="1" id="KW-0732">Signal</keyword>
<sequence length="89" mass="9106">MALLMALAALIPSLMPAAGEPVGIVVPPWSSSKAMADRVAAAGGLFLSVGDRVIVAQGGADFVRSLRAQGIFHPVRAAAATCFTRDQQS</sequence>
<reference evidence="2" key="1">
    <citation type="submission" date="2023-07" db="EMBL/GenBank/DDBJ databases">
        <title>Genomic Encyclopedia of Type Strains, Phase IV (KMG-IV): sequencing the most valuable type-strain genomes for metagenomic binning, comparative biology and taxonomic classification.</title>
        <authorList>
            <person name="Goeker M."/>
        </authorList>
    </citation>
    <scope>NUCLEOTIDE SEQUENCE</scope>
    <source>
        <strain evidence="2">DSM 21202</strain>
    </source>
</reference>
<evidence type="ECO:0000313" key="2">
    <source>
        <dbReference type="EMBL" id="MDQ0313786.1"/>
    </source>
</evidence>
<proteinExistence type="predicted"/>
<name>A0AAE3VKL3_9HYPH</name>
<dbReference type="EMBL" id="JAUSUL010000001">
    <property type="protein sequence ID" value="MDQ0313786.1"/>
    <property type="molecule type" value="Genomic_DNA"/>
</dbReference>
<accession>A0AAE3VKL3</accession>
<organism evidence="2 3">
    <name type="scientific">Amorphus orientalis</name>
    <dbReference type="NCBI Taxonomy" id="649198"/>
    <lineage>
        <taxon>Bacteria</taxon>
        <taxon>Pseudomonadati</taxon>
        <taxon>Pseudomonadota</taxon>
        <taxon>Alphaproteobacteria</taxon>
        <taxon>Hyphomicrobiales</taxon>
        <taxon>Amorphaceae</taxon>
        <taxon>Amorphus</taxon>
    </lineage>
</organism>
<comment type="caution">
    <text evidence="2">The sequence shown here is derived from an EMBL/GenBank/DDBJ whole genome shotgun (WGS) entry which is preliminary data.</text>
</comment>
<dbReference type="Proteomes" id="UP001229244">
    <property type="component" value="Unassembled WGS sequence"/>
</dbReference>
<feature type="signal peptide" evidence="1">
    <location>
        <begin position="1"/>
        <end position="17"/>
    </location>
</feature>
<evidence type="ECO:0000256" key="1">
    <source>
        <dbReference type="SAM" id="SignalP"/>
    </source>
</evidence>
<feature type="chain" id="PRO_5042257745" evidence="1">
    <location>
        <begin position="18"/>
        <end position="89"/>
    </location>
</feature>
<evidence type="ECO:0000313" key="3">
    <source>
        <dbReference type="Proteomes" id="UP001229244"/>
    </source>
</evidence>
<dbReference type="RefSeq" id="WP_306883581.1">
    <property type="nucleotide sequence ID" value="NZ_JAUSUL010000001.1"/>
</dbReference>
<gene>
    <name evidence="2" type="ORF">J2S73_000223</name>
</gene>